<evidence type="ECO:0000256" key="4">
    <source>
        <dbReference type="ARBA" id="ARBA00022827"/>
    </source>
</evidence>
<proteinExistence type="inferred from homology"/>
<dbReference type="EMBL" id="MCIF01000002">
    <property type="protein sequence ID" value="RAQ94127.1"/>
    <property type="molecule type" value="Genomic_DNA"/>
</dbReference>
<dbReference type="AlphaFoldDB" id="A0A328V916"/>
<keyword evidence="3 5" id="KW-0285">Flavoprotein</keyword>
<dbReference type="Gene3D" id="1.20.140.10">
    <property type="entry name" value="Butyryl-CoA Dehydrogenase, subunit A, domain 3"/>
    <property type="match status" value="1"/>
</dbReference>
<comment type="cofactor">
    <cofactor evidence="1 5">
        <name>FAD</name>
        <dbReference type="ChEBI" id="CHEBI:57692"/>
    </cofactor>
</comment>
<evidence type="ECO:0000259" key="6">
    <source>
        <dbReference type="Pfam" id="PF00441"/>
    </source>
</evidence>
<dbReference type="GO" id="GO:0050660">
    <property type="term" value="F:flavin adenine dinucleotide binding"/>
    <property type="evidence" value="ECO:0007669"/>
    <property type="project" value="InterPro"/>
</dbReference>
<dbReference type="PANTHER" id="PTHR43884:SF12">
    <property type="entry name" value="ISOVALERYL-COA DEHYDROGENASE, MITOCHONDRIAL-RELATED"/>
    <property type="match status" value="1"/>
</dbReference>
<dbReference type="Pfam" id="PF02770">
    <property type="entry name" value="Acyl-CoA_dh_M"/>
    <property type="match status" value="1"/>
</dbReference>
<dbReference type="Gene3D" id="2.40.110.10">
    <property type="entry name" value="Butyryl-CoA Dehydrogenase, subunit A, domain 2"/>
    <property type="match status" value="1"/>
</dbReference>
<dbReference type="SUPFAM" id="SSF56645">
    <property type="entry name" value="Acyl-CoA dehydrogenase NM domain-like"/>
    <property type="match status" value="1"/>
</dbReference>
<dbReference type="GO" id="GO:0046359">
    <property type="term" value="P:butyrate catabolic process"/>
    <property type="evidence" value="ECO:0007669"/>
    <property type="project" value="TreeGrafter"/>
</dbReference>
<keyword evidence="10" id="KW-1185">Reference proteome</keyword>
<keyword evidence="5" id="KW-0560">Oxidoreductase</keyword>
<dbReference type="GO" id="GO:0003995">
    <property type="term" value="F:acyl-CoA dehydrogenase activity"/>
    <property type="evidence" value="ECO:0007669"/>
    <property type="project" value="TreeGrafter"/>
</dbReference>
<dbReference type="PIRSF" id="PIRSF016578">
    <property type="entry name" value="HsaA"/>
    <property type="match status" value="1"/>
</dbReference>
<feature type="domain" description="Acyl-CoA dehydrogenase/oxidase C-terminal" evidence="6">
    <location>
        <begin position="235"/>
        <end position="383"/>
    </location>
</feature>
<evidence type="ECO:0000256" key="2">
    <source>
        <dbReference type="ARBA" id="ARBA00009347"/>
    </source>
</evidence>
<dbReference type="InterPro" id="IPR037069">
    <property type="entry name" value="AcylCoA_DH/ox_N_sf"/>
</dbReference>
<comment type="similarity">
    <text evidence="2 5">Belongs to the acyl-CoA dehydrogenase family.</text>
</comment>
<evidence type="ECO:0000313" key="10">
    <source>
        <dbReference type="Proteomes" id="UP000248706"/>
    </source>
</evidence>
<dbReference type="Gene3D" id="1.10.540.10">
    <property type="entry name" value="Acyl-CoA dehydrogenase/oxidase, N-terminal domain"/>
    <property type="match status" value="1"/>
</dbReference>
<evidence type="ECO:0000259" key="8">
    <source>
        <dbReference type="Pfam" id="PF02771"/>
    </source>
</evidence>
<gene>
    <name evidence="9" type="ORF">A4R35_01190</name>
</gene>
<dbReference type="InterPro" id="IPR013786">
    <property type="entry name" value="AcylCoA_DH/ox_N"/>
</dbReference>
<dbReference type="OrthoDB" id="9770681at2"/>
<evidence type="ECO:0000313" key="9">
    <source>
        <dbReference type="EMBL" id="RAQ94127.1"/>
    </source>
</evidence>
<keyword evidence="4 5" id="KW-0274">FAD</keyword>
<dbReference type="GO" id="GO:0033539">
    <property type="term" value="P:fatty acid beta-oxidation using acyl-CoA dehydrogenase"/>
    <property type="evidence" value="ECO:0007669"/>
    <property type="project" value="TreeGrafter"/>
</dbReference>
<dbReference type="Pfam" id="PF00441">
    <property type="entry name" value="Acyl-CoA_dh_1"/>
    <property type="match status" value="1"/>
</dbReference>
<dbReference type="InterPro" id="IPR009100">
    <property type="entry name" value="AcylCoA_DH/oxidase_NM_dom_sf"/>
</dbReference>
<evidence type="ECO:0000256" key="5">
    <source>
        <dbReference type="RuleBase" id="RU362125"/>
    </source>
</evidence>
<dbReference type="Proteomes" id="UP000248706">
    <property type="component" value="Unassembled WGS sequence"/>
</dbReference>
<dbReference type="InterPro" id="IPR036250">
    <property type="entry name" value="AcylCo_DH-like_C"/>
</dbReference>
<sequence length="398" mass="43520">MYNTYLLTEEQQKLQRWAYELAQAEFQASAERWEREGTFPWEHVATLAEQGLLGFTLPRAFGGLERSRLEAVLVLEQLARVCLTTAEIAHICMNGPSYAISRLGSQALQARYLPEVVAGKCLIGIAITEDEAGSSLGEMSTRAHVQATSVVINGRKCFTTIGDVGGTFEVVVRFGGEGTRGLGAVLVDADTPGFVVERVYEKIGGNGIHEAALRFEHCEVPCEQVLIEGDPATSNGFKLVMRAYNALRLGIAANSLGVAQAALDQLLPHLLQRRQFGAPLAAAQGLRWRVARLVLALEQARLLTYRAALLSDDYGFPPAYETALAKLAATEVALQAADEAIQVLGWRGITKDYPAERRYREIRGWTIAGGTSEMLLESLARQVFRRYEQSAGHAPQAE</sequence>
<accession>A0A328V916</accession>
<dbReference type="SUPFAM" id="SSF47203">
    <property type="entry name" value="Acyl-CoA dehydrogenase C-terminal domain-like"/>
    <property type="match status" value="1"/>
</dbReference>
<dbReference type="InterPro" id="IPR046373">
    <property type="entry name" value="Acyl-CoA_Oxase/DH_mid-dom_sf"/>
</dbReference>
<evidence type="ECO:0000256" key="1">
    <source>
        <dbReference type="ARBA" id="ARBA00001974"/>
    </source>
</evidence>
<reference evidence="9 10" key="1">
    <citation type="submission" date="2016-08" db="EMBL/GenBank/DDBJ databases">
        <title>Analysis of Carbohydrate Active Enzymes in Thermogemmatispora T81 Reveals Carbohydrate Degradation Ability.</title>
        <authorList>
            <person name="Tomazini A."/>
            <person name="Lal S."/>
            <person name="Stott M."/>
            <person name="Henrissat B."/>
            <person name="Polikarpov I."/>
            <person name="Sparling R."/>
            <person name="Levin D.B."/>
        </authorList>
    </citation>
    <scope>NUCLEOTIDE SEQUENCE [LARGE SCALE GENOMIC DNA]</scope>
    <source>
        <strain evidence="9 10">T81</strain>
    </source>
</reference>
<evidence type="ECO:0008006" key="11">
    <source>
        <dbReference type="Google" id="ProtNLM"/>
    </source>
</evidence>
<dbReference type="Pfam" id="PF02771">
    <property type="entry name" value="Acyl-CoA_dh_N"/>
    <property type="match status" value="1"/>
</dbReference>
<dbReference type="PANTHER" id="PTHR43884">
    <property type="entry name" value="ACYL-COA DEHYDROGENASE"/>
    <property type="match status" value="1"/>
</dbReference>
<feature type="domain" description="Acyl-CoA oxidase/dehydrogenase middle" evidence="7">
    <location>
        <begin position="125"/>
        <end position="218"/>
    </location>
</feature>
<feature type="domain" description="Acyl-CoA dehydrogenase/oxidase N-terminal" evidence="8">
    <location>
        <begin position="8"/>
        <end position="120"/>
    </location>
</feature>
<dbReference type="RefSeq" id="WP_112425783.1">
    <property type="nucleotide sequence ID" value="NZ_MCIF01000002.1"/>
</dbReference>
<name>A0A328V916_9CHLR</name>
<dbReference type="InterPro" id="IPR009075">
    <property type="entry name" value="AcylCo_DH/oxidase_C"/>
</dbReference>
<dbReference type="InterPro" id="IPR006091">
    <property type="entry name" value="Acyl-CoA_Oxase/DH_mid-dom"/>
</dbReference>
<evidence type="ECO:0000259" key="7">
    <source>
        <dbReference type="Pfam" id="PF02770"/>
    </source>
</evidence>
<evidence type="ECO:0000256" key="3">
    <source>
        <dbReference type="ARBA" id="ARBA00022630"/>
    </source>
</evidence>
<protein>
    <recommendedName>
        <fullName evidence="11">Acyl-CoA dehydrogenase</fullName>
    </recommendedName>
</protein>
<organism evidence="9 10">
    <name type="scientific">Thermogemmatispora tikiterensis</name>
    <dbReference type="NCBI Taxonomy" id="1825093"/>
    <lineage>
        <taxon>Bacteria</taxon>
        <taxon>Bacillati</taxon>
        <taxon>Chloroflexota</taxon>
        <taxon>Ktedonobacteria</taxon>
        <taxon>Thermogemmatisporales</taxon>
        <taxon>Thermogemmatisporaceae</taxon>
        <taxon>Thermogemmatispora</taxon>
    </lineage>
</organism>
<comment type="caution">
    <text evidence="9">The sequence shown here is derived from an EMBL/GenBank/DDBJ whole genome shotgun (WGS) entry which is preliminary data.</text>
</comment>